<dbReference type="InterPro" id="IPR025270">
    <property type="entry name" value="DUF4044"/>
</dbReference>
<comment type="caution">
    <text evidence="2">The sequence shown here is derived from an EMBL/GenBank/DDBJ whole genome shotgun (WGS) entry which is preliminary data.</text>
</comment>
<dbReference type="NCBIfam" id="NF033880">
    <property type="entry name" value="Prli42"/>
    <property type="match status" value="1"/>
</dbReference>
<accession>A0ABS4CGW5</accession>
<gene>
    <name evidence="2" type="primary">prli42</name>
    <name evidence="2" type="ORF">I6N96_03865</name>
</gene>
<evidence type="ECO:0000313" key="3">
    <source>
        <dbReference type="Proteomes" id="UP000673375"/>
    </source>
</evidence>
<protein>
    <submittedName>
        <fullName evidence="2">Stressosome-associated protein Prli42</fullName>
    </submittedName>
</protein>
<dbReference type="InterPro" id="IPR049722">
    <property type="entry name" value="Prli42-like"/>
</dbReference>
<evidence type="ECO:0000313" key="2">
    <source>
        <dbReference type="EMBL" id="MBP1045401.1"/>
    </source>
</evidence>
<keyword evidence="1" id="KW-0472">Membrane</keyword>
<dbReference type="EMBL" id="JAEDXU010000001">
    <property type="protein sequence ID" value="MBP1045401.1"/>
    <property type="molecule type" value="Genomic_DNA"/>
</dbReference>
<name>A0ABS4CGW5_9ENTE</name>
<dbReference type="Pfam" id="PF13253">
    <property type="entry name" value="DUF4044"/>
    <property type="match status" value="1"/>
</dbReference>
<reference evidence="2 3" key="1">
    <citation type="submission" date="2020-12" db="EMBL/GenBank/DDBJ databases">
        <title>Vagococcus allomyrinae sp. nov. and Enterococcus lavae sp. nov., isolated from the larvae of Allomyrina dichotoma.</title>
        <authorList>
            <person name="Lee S.D."/>
        </authorList>
    </citation>
    <scope>NUCLEOTIDE SEQUENCE [LARGE SCALE GENOMIC DNA]</scope>
    <source>
        <strain evidence="2 3">BWM-S5</strain>
    </source>
</reference>
<dbReference type="Proteomes" id="UP000673375">
    <property type="component" value="Unassembled WGS sequence"/>
</dbReference>
<keyword evidence="3" id="KW-1185">Reference proteome</keyword>
<keyword evidence="1" id="KW-1133">Transmembrane helix</keyword>
<organism evidence="2 3">
    <name type="scientific">Enterococcus larvae</name>
    <dbReference type="NCBI Taxonomy" id="2794352"/>
    <lineage>
        <taxon>Bacteria</taxon>
        <taxon>Bacillati</taxon>
        <taxon>Bacillota</taxon>
        <taxon>Bacilli</taxon>
        <taxon>Lactobacillales</taxon>
        <taxon>Enterococcaceae</taxon>
        <taxon>Enterococcus</taxon>
    </lineage>
</organism>
<keyword evidence="1" id="KW-0812">Transmembrane</keyword>
<feature type="transmembrane region" description="Helical" evidence="1">
    <location>
        <begin position="16"/>
        <end position="37"/>
    </location>
</feature>
<sequence>MVEKKKTSTFSKVTKVVVWLMLIAIIGSTLVTVISTFR</sequence>
<dbReference type="RefSeq" id="WP_209556231.1">
    <property type="nucleotide sequence ID" value="NZ_JAEDXU010000001.1"/>
</dbReference>
<evidence type="ECO:0000256" key="1">
    <source>
        <dbReference type="SAM" id="Phobius"/>
    </source>
</evidence>
<proteinExistence type="predicted"/>